<dbReference type="RefSeq" id="WP_029092216.1">
    <property type="nucleotide sequence ID" value="NZ_CBCPHX010000008.1"/>
</dbReference>
<proteinExistence type="predicted"/>
<name>A0A2X0QW97_BROTH</name>
<accession>A0A2X0QW97</accession>
<gene>
    <name evidence="1" type="ORF">BTBSAS_20278</name>
</gene>
<organism evidence="1 2">
    <name type="scientific">Brochothrix thermosphacta</name>
    <name type="common">Microbacterium thermosphactum</name>
    <dbReference type="NCBI Taxonomy" id="2756"/>
    <lineage>
        <taxon>Bacteria</taxon>
        <taxon>Bacillati</taxon>
        <taxon>Bacillota</taxon>
        <taxon>Bacilli</taxon>
        <taxon>Bacillales</taxon>
        <taxon>Listeriaceae</taxon>
        <taxon>Brochothrix</taxon>
    </lineage>
</organism>
<dbReference type="EMBL" id="OUNC01000012">
    <property type="protein sequence ID" value="SPP28408.1"/>
    <property type="molecule type" value="Genomic_DNA"/>
</dbReference>
<evidence type="ECO:0000313" key="2">
    <source>
        <dbReference type="Proteomes" id="UP000270190"/>
    </source>
</evidence>
<sequence>MNKTMINNRYYIKNKNKIEFVKKLADARLRGHEVIKIKTEKQVRSSADRDHYSYQRYKHHETSVEFLYVALLEITCQ</sequence>
<evidence type="ECO:0000313" key="1">
    <source>
        <dbReference type="EMBL" id="SPP28408.1"/>
    </source>
</evidence>
<dbReference type="Proteomes" id="UP000270190">
    <property type="component" value="Unassembled WGS sequence"/>
</dbReference>
<dbReference type="AlphaFoldDB" id="A0A2X0QW97"/>
<protein>
    <submittedName>
        <fullName evidence="1">Uncharacterized protein</fullName>
    </submittedName>
</protein>
<reference evidence="2" key="1">
    <citation type="submission" date="2018-04" db="EMBL/GenBank/DDBJ databases">
        <authorList>
            <person name="Illikoud N."/>
        </authorList>
    </citation>
    <scope>NUCLEOTIDE SEQUENCE [LARGE SCALE GENOMIC DNA]</scope>
</reference>